<name>A0A217EF33_9GAMM</name>
<dbReference type="EMBL" id="FZLN01000001">
    <property type="protein sequence ID" value="SNQ28806.1"/>
    <property type="molecule type" value="Genomic_DNA"/>
</dbReference>
<evidence type="ECO:0000313" key="2">
    <source>
        <dbReference type="Proteomes" id="UP000243463"/>
    </source>
</evidence>
<keyword evidence="2" id="KW-1185">Reference proteome</keyword>
<sequence>MPILTYAKNLGYGKTEWGMTPEQVINVEKDRAKLIEAQQYLNSWGKVGIDTVIIAGDKYKVLFLFDHYDKLIQVNISSIEPYIPSLINF</sequence>
<accession>A0A217EF33</accession>
<protein>
    <submittedName>
        <fullName evidence="1">Uncharacterized protein</fullName>
    </submittedName>
</protein>
<organism evidence="1 2">
    <name type="scientific">Acinetobacter apis</name>
    <dbReference type="NCBI Taxonomy" id="1229165"/>
    <lineage>
        <taxon>Bacteria</taxon>
        <taxon>Pseudomonadati</taxon>
        <taxon>Pseudomonadota</taxon>
        <taxon>Gammaproteobacteria</taxon>
        <taxon>Moraxellales</taxon>
        <taxon>Moraxellaceae</taxon>
        <taxon>Acinetobacter</taxon>
    </lineage>
</organism>
<evidence type="ECO:0000313" key="1">
    <source>
        <dbReference type="EMBL" id="SNQ28806.1"/>
    </source>
</evidence>
<dbReference type="Proteomes" id="UP000243463">
    <property type="component" value="Unassembled WGS sequence"/>
</dbReference>
<reference evidence="2" key="1">
    <citation type="submission" date="2017-06" db="EMBL/GenBank/DDBJ databases">
        <authorList>
            <person name="Varghese N."/>
            <person name="Submissions S."/>
        </authorList>
    </citation>
    <scope>NUCLEOTIDE SEQUENCE [LARGE SCALE GENOMIC DNA]</scope>
    <source>
        <strain evidence="2">ANC 5114</strain>
    </source>
</reference>
<dbReference type="AlphaFoldDB" id="A0A217EF33"/>
<gene>
    <name evidence="1" type="ORF">SAMN05444584_0733</name>
</gene>
<dbReference type="OrthoDB" id="6622574at2"/>
<proteinExistence type="predicted"/>
<dbReference type="RefSeq" id="WP_143218754.1">
    <property type="nucleotide sequence ID" value="NZ_FZLN01000001.1"/>
</dbReference>